<comment type="cofactor">
    <cofactor evidence="1">
        <name>[4Fe-4S] cluster</name>
        <dbReference type="ChEBI" id="CHEBI:49883"/>
    </cofactor>
</comment>
<evidence type="ECO:0000256" key="2">
    <source>
        <dbReference type="ARBA" id="ARBA00022485"/>
    </source>
</evidence>
<keyword evidence="5" id="KW-0408">Iron</keyword>
<dbReference type="PANTHER" id="PTHR11135">
    <property type="entry name" value="HISTONE ACETYLTRANSFERASE-RELATED"/>
    <property type="match status" value="1"/>
</dbReference>
<evidence type="ECO:0000256" key="1">
    <source>
        <dbReference type="ARBA" id="ARBA00001966"/>
    </source>
</evidence>
<evidence type="ECO:0000259" key="7">
    <source>
        <dbReference type="PROSITE" id="PS51918"/>
    </source>
</evidence>
<organism evidence="8 9">
    <name type="scientific">Treponema porcinum</name>
    <dbReference type="NCBI Taxonomy" id="261392"/>
    <lineage>
        <taxon>Bacteria</taxon>
        <taxon>Pseudomonadati</taxon>
        <taxon>Spirochaetota</taxon>
        <taxon>Spirochaetia</taxon>
        <taxon>Spirochaetales</taxon>
        <taxon>Treponemataceae</taxon>
        <taxon>Treponema</taxon>
    </lineage>
</organism>
<dbReference type="GO" id="GO:0003824">
    <property type="term" value="F:catalytic activity"/>
    <property type="evidence" value="ECO:0007669"/>
    <property type="project" value="InterPro"/>
</dbReference>
<dbReference type="GeneID" id="78316885"/>
<reference evidence="8 9" key="1">
    <citation type="submission" date="2017-02" db="EMBL/GenBank/DDBJ databases">
        <authorList>
            <person name="Peterson S.W."/>
        </authorList>
    </citation>
    <scope>NUCLEOTIDE SEQUENCE [LARGE SCALE GENOMIC DNA]</scope>
    <source>
        <strain evidence="8 9">ATCC BAA-908</strain>
    </source>
</reference>
<keyword evidence="4" id="KW-0479">Metal-binding</keyword>
<dbReference type="SFLD" id="SFLDS00029">
    <property type="entry name" value="Radical_SAM"/>
    <property type="match status" value="1"/>
</dbReference>
<protein>
    <recommendedName>
        <fullName evidence="7">Radical SAM core domain-containing protein</fullName>
    </recommendedName>
</protein>
<evidence type="ECO:0000313" key="9">
    <source>
        <dbReference type="Proteomes" id="UP000190423"/>
    </source>
</evidence>
<dbReference type="InterPro" id="IPR005911">
    <property type="entry name" value="YhcC-like"/>
</dbReference>
<dbReference type="InterPro" id="IPR007197">
    <property type="entry name" value="rSAM"/>
</dbReference>
<keyword evidence="6" id="KW-0411">Iron-sulfur</keyword>
<proteinExistence type="predicted"/>
<dbReference type="SFLD" id="SFLDG01086">
    <property type="entry name" value="elongater_protein-like"/>
    <property type="match status" value="1"/>
</dbReference>
<dbReference type="RefSeq" id="WP_159446188.1">
    <property type="nucleotide sequence ID" value="NZ_FUWG01000011.1"/>
</dbReference>
<evidence type="ECO:0000313" key="8">
    <source>
        <dbReference type="EMBL" id="SJZ54166.1"/>
    </source>
</evidence>
<dbReference type="Pfam" id="PF04055">
    <property type="entry name" value="Radical_SAM"/>
    <property type="match status" value="1"/>
</dbReference>
<dbReference type="Pfam" id="PF16199">
    <property type="entry name" value="Radical_SAM_C"/>
    <property type="match status" value="1"/>
</dbReference>
<dbReference type="InterPro" id="IPR032432">
    <property type="entry name" value="Radical_SAM_C"/>
</dbReference>
<dbReference type="Gene3D" id="3.80.30.20">
    <property type="entry name" value="tm_1862 like domain"/>
    <property type="match status" value="1"/>
</dbReference>
<name>A0A1T4LHR8_TREPO</name>
<dbReference type="SMART" id="SM00729">
    <property type="entry name" value="Elp3"/>
    <property type="match status" value="1"/>
</dbReference>
<dbReference type="OrthoDB" id="9801689at2"/>
<gene>
    <name evidence="8" type="ORF">SAMN02745149_01599</name>
</gene>
<keyword evidence="2" id="KW-0004">4Fe-4S</keyword>
<evidence type="ECO:0000256" key="6">
    <source>
        <dbReference type="ARBA" id="ARBA00023014"/>
    </source>
</evidence>
<dbReference type="InterPro" id="IPR023404">
    <property type="entry name" value="rSAM_horseshoe"/>
</dbReference>
<dbReference type="SFLD" id="SFLDG01091">
    <property type="entry name" value="uncharacterized_CHP01210-like"/>
    <property type="match status" value="1"/>
</dbReference>
<evidence type="ECO:0000256" key="5">
    <source>
        <dbReference type="ARBA" id="ARBA00023004"/>
    </source>
</evidence>
<evidence type="ECO:0000256" key="4">
    <source>
        <dbReference type="ARBA" id="ARBA00022723"/>
    </source>
</evidence>
<evidence type="ECO:0000256" key="3">
    <source>
        <dbReference type="ARBA" id="ARBA00022691"/>
    </source>
</evidence>
<sequence>MKSSVFSNGLFYSASDFYKEKFGCKVYKISLDAGCTCPNRDGTKGTGGCIFCSGTGSGEFAADRTLSIPLQVEQAKSRVRAKNSVGRFIAYFQNFTSTYGDENLLMKKYTEALYQPDIAGLSVATRPDCLSDSILSFFASLSEKTFVSIELGFQTANELSAAYIHRAYPDCVYNDAVRRIKSASPKIHIVTHVIFGLPGETERDMLDTVRYCIMAGTDGIKISLLHVLSGTALEADYAEGKFKTMEMQEYFDVLGKALQIIPPGIVIHRLTGDGAKKLLISPIWTASKKSVYNKMTSYLRENHIVQGEKTCEVSSAL</sequence>
<dbReference type="AlphaFoldDB" id="A0A1T4LHR8"/>
<dbReference type="Proteomes" id="UP000190423">
    <property type="component" value="Unassembled WGS sequence"/>
</dbReference>
<dbReference type="PROSITE" id="PS51918">
    <property type="entry name" value="RADICAL_SAM"/>
    <property type="match status" value="1"/>
</dbReference>
<dbReference type="GO" id="GO:0046872">
    <property type="term" value="F:metal ion binding"/>
    <property type="evidence" value="ECO:0007669"/>
    <property type="project" value="UniProtKB-KW"/>
</dbReference>
<dbReference type="InterPro" id="IPR006638">
    <property type="entry name" value="Elp3/MiaA/NifB-like_rSAM"/>
</dbReference>
<dbReference type="NCBIfam" id="TIGR01212">
    <property type="entry name" value="TIGR01212 family radical SAM protein"/>
    <property type="match status" value="1"/>
</dbReference>
<dbReference type="InterPro" id="IPR039661">
    <property type="entry name" value="ELP3"/>
</dbReference>
<dbReference type="PANTHER" id="PTHR11135:SF1">
    <property type="entry name" value="PROTEIN YHCC"/>
    <property type="match status" value="1"/>
</dbReference>
<dbReference type="EMBL" id="FUWG01000011">
    <property type="protein sequence ID" value="SJZ54166.1"/>
    <property type="molecule type" value="Genomic_DNA"/>
</dbReference>
<dbReference type="SUPFAM" id="SSF102114">
    <property type="entry name" value="Radical SAM enzymes"/>
    <property type="match status" value="1"/>
</dbReference>
<dbReference type="GO" id="GO:0051539">
    <property type="term" value="F:4 iron, 4 sulfur cluster binding"/>
    <property type="evidence" value="ECO:0007669"/>
    <property type="project" value="UniProtKB-KW"/>
</dbReference>
<keyword evidence="3" id="KW-0949">S-adenosyl-L-methionine</keyword>
<keyword evidence="9" id="KW-1185">Reference proteome</keyword>
<dbReference type="InterPro" id="IPR058240">
    <property type="entry name" value="rSAM_sf"/>
</dbReference>
<feature type="domain" description="Radical SAM core" evidence="7">
    <location>
        <begin position="21"/>
        <end position="263"/>
    </location>
</feature>
<accession>A0A1T4LHR8</accession>
<dbReference type="STRING" id="261392.SAMN02745149_01599"/>